<organism evidence="1 2">
    <name type="scientific">Lysobacter auxotrophicus</name>
    <dbReference type="NCBI Taxonomy" id="2992573"/>
    <lineage>
        <taxon>Bacteria</taxon>
        <taxon>Pseudomonadati</taxon>
        <taxon>Pseudomonadota</taxon>
        <taxon>Gammaproteobacteria</taxon>
        <taxon>Lysobacterales</taxon>
        <taxon>Lysobacteraceae</taxon>
        <taxon>Lysobacter</taxon>
    </lineage>
</organism>
<evidence type="ECO:0000313" key="2">
    <source>
        <dbReference type="Proteomes" id="UP001317822"/>
    </source>
</evidence>
<sequence>MSGAALAIAHARSMIGVPWRHQGRKPWAVDCLGLVILSLRAGGWSRTVDAPARYGREPWDDRLRRGLRVHFGEPVTGTCEPCDVALARWGAGEPTHVGLLADYVHGGLSIIHASTRQGVIETALAGRIRDAVIEAYRPNWGDA</sequence>
<name>A0ABM8DFZ6_9GAMM</name>
<dbReference type="RefSeq" id="WP_281779444.1">
    <property type="nucleotide sequence ID" value="NZ_AP027041.1"/>
</dbReference>
<reference evidence="1 2" key="1">
    <citation type="journal article" date="2023" name="Int. J. Syst. Evol. Microbiol.">
        <title>Physiological and genomic analyses of cobalamin (vitamin B12)-auxotrophy of Lysobacter auxotrophicus sp. nov., a methionine-auxotrophic chitinolytic bacterium isolated from chitin-treated soil.</title>
        <authorList>
            <person name="Saito A."/>
            <person name="Dohra H."/>
            <person name="Hamada M."/>
            <person name="Moriuchi R."/>
            <person name="Kotsuchibashi Y."/>
            <person name="Mori K."/>
        </authorList>
    </citation>
    <scope>NUCLEOTIDE SEQUENCE [LARGE SCALE GENOMIC DNA]</scope>
    <source>
        <strain evidence="1 2">5-21a</strain>
    </source>
</reference>
<dbReference type="Gene3D" id="3.90.1720.10">
    <property type="entry name" value="endopeptidase domain like (from Nostoc punctiforme)"/>
    <property type="match status" value="1"/>
</dbReference>
<dbReference type="InterPro" id="IPR038765">
    <property type="entry name" value="Papain-like_cys_pep_sf"/>
</dbReference>
<accession>A0ABM8DFZ6</accession>
<evidence type="ECO:0000313" key="1">
    <source>
        <dbReference type="EMBL" id="BDU17517.1"/>
    </source>
</evidence>
<gene>
    <name evidence="1" type="ORF">LA521A_27180</name>
</gene>
<dbReference type="EMBL" id="AP027041">
    <property type="protein sequence ID" value="BDU17517.1"/>
    <property type="molecule type" value="Genomic_DNA"/>
</dbReference>
<dbReference type="SUPFAM" id="SSF54001">
    <property type="entry name" value="Cysteine proteinases"/>
    <property type="match status" value="1"/>
</dbReference>
<dbReference type="Proteomes" id="UP001317822">
    <property type="component" value="Chromosome"/>
</dbReference>
<protein>
    <submittedName>
        <fullName evidence="1">NlpC/P60 family protein</fullName>
    </submittedName>
</protein>
<keyword evidence="2" id="KW-1185">Reference proteome</keyword>
<proteinExistence type="predicted"/>